<feature type="chain" id="PRO_5047319367" evidence="2">
    <location>
        <begin position="21"/>
        <end position="200"/>
    </location>
</feature>
<keyword evidence="2" id="KW-0732">Signal</keyword>
<keyword evidence="4" id="KW-1185">Reference proteome</keyword>
<accession>A0ABP7STY2</accession>
<dbReference type="EMBL" id="BAAAZE010000005">
    <property type="protein sequence ID" value="GAA4016545.1"/>
    <property type="molecule type" value="Genomic_DNA"/>
</dbReference>
<proteinExistence type="predicted"/>
<dbReference type="RefSeq" id="WP_344762113.1">
    <property type="nucleotide sequence ID" value="NZ_BAAAZE010000005.1"/>
</dbReference>
<feature type="signal peptide" evidence="2">
    <location>
        <begin position="1"/>
        <end position="20"/>
    </location>
</feature>
<evidence type="ECO:0000256" key="2">
    <source>
        <dbReference type="SAM" id="SignalP"/>
    </source>
</evidence>
<feature type="region of interest" description="Disordered" evidence="1">
    <location>
        <begin position="180"/>
        <end position="200"/>
    </location>
</feature>
<evidence type="ECO:0000313" key="4">
    <source>
        <dbReference type="Proteomes" id="UP001501353"/>
    </source>
</evidence>
<feature type="compositionally biased region" description="Low complexity" evidence="1">
    <location>
        <begin position="36"/>
        <end position="61"/>
    </location>
</feature>
<gene>
    <name evidence="3" type="ORF">GCM10022212_09670</name>
</gene>
<comment type="caution">
    <text evidence="3">The sequence shown here is derived from an EMBL/GenBank/DDBJ whole genome shotgun (WGS) entry which is preliminary data.</text>
</comment>
<dbReference type="Proteomes" id="UP001501353">
    <property type="component" value="Unassembled WGS sequence"/>
</dbReference>
<evidence type="ECO:0000256" key="1">
    <source>
        <dbReference type="SAM" id="MobiDB-lite"/>
    </source>
</evidence>
<protein>
    <submittedName>
        <fullName evidence="3">Uncharacterized protein</fullName>
    </submittedName>
</protein>
<feature type="region of interest" description="Disordered" evidence="1">
    <location>
        <begin position="36"/>
        <end position="71"/>
    </location>
</feature>
<reference evidence="4" key="1">
    <citation type="journal article" date="2019" name="Int. J. Syst. Evol. Microbiol.">
        <title>The Global Catalogue of Microorganisms (GCM) 10K type strain sequencing project: providing services to taxonomists for standard genome sequencing and annotation.</title>
        <authorList>
            <consortium name="The Broad Institute Genomics Platform"/>
            <consortium name="The Broad Institute Genome Sequencing Center for Infectious Disease"/>
            <person name="Wu L."/>
            <person name="Ma J."/>
        </authorList>
    </citation>
    <scope>NUCLEOTIDE SEQUENCE [LARGE SCALE GENOMIC DNA]</scope>
    <source>
        <strain evidence="4">JCM 16673</strain>
    </source>
</reference>
<sequence length="200" mass="20186">MNIKTVIFLAAACGMSAAWADGLALQPTYGLGKPAKSSNANAATSSNANAGASSNSASKGGSAQGVGSQGQSLSIDSHATYEAQSRNPVATAVAPALTSSNDTCMGSVSMGASAVSFGFSIGSSWTDNNCLMLKNAREIWNMGFKGAALARLCMDALNKEAFEATGVRCPDRSSATAVSAVSTSPTRLSDAGGSDNTYRY</sequence>
<organism evidence="3 4">
    <name type="scientific">Actimicrobium antarcticum</name>
    <dbReference type="NCBI Taxonomy" id="1051899"/>
    <lineage>
        <taxon>Bacteria</taxon>
        <taxon>Pseudomonadati</taxon>
        <taxon>Pseudomonadota</taxon>
        <taxon>Betaproteobacteria</taxon>
        <taxon>Burkholderiales</taxon>
        <taxon>Oxalobacteraceae</taxon>
        <taxon>Actimicrobium</taxon>
    </lineage>
</organism>
<name>A0ABP7STY2_9BURK</name>
<evidence type="ECO:0000313" key="3">
    <source>
        <dbReference type="EMBL" id="GAA4016545.1"/>
    </source>
</evidence>